<accession>A0A6A6NSG5</accession>
<reference evidence="2" key="1">
    <citation type="journal article" date="2020" name="Stud. Mycol.">
        <title>101 Dothideomycetes genomes: a test case for predicting lifestyles and emergence of pathogens.</title>
        <authorList>
            <person name="Haridas S."/>
            <person name="Albert R."/>
            <person name="Binder M."/>
            <person name="Bloem J."/>
            <person name="Labutti K."/>
            <person name="Salamov A."/>
            <person name="Andreopoulos B."/>
            <person name="Baker S."/>
            <person name="Barry K."/>
            <person name="Bills G."/>
            <person name="Bluhm B."/>
            <person name="Cannon C."/>
            <person name="Castanera R."/>
            <person name="Culley D."/>
            <person name="Daum C."/>
            <person name="Ezra D."/>
            <person name="Gonzalez J."/>
            <person name="Henrissat B."/>
            <person name="Kuo A."/>
            <person name="Liang C."/>
            <person name="Lipzen A."/>
            <person name="Lutzoni F."/>
            <person name="Magnuson J."/>
            <person name="Mondo S."/>
            <person name="Nolan M."/>
            <person name="Ohm R."/>
            <person name="Pangilinan J."/>
            <person name="Park H.-J."/>
            <person name="Ramirez L."/>
            <person name="Alfaro M."/>
            <person name="Sun H."/>
            <person name="Tritt A."/>
            <person name="Yoshinaga Y."/>
            <person name="Zwiers L.-H."/>
            <person name="Turgeon B."/>
            <person name="Goodwin S."/>
            <person name="Spatafora J."/>
            <person name="Crous P."/>
            <person name="Grigoriev I."/>
        </authorList>
    </citation>
    <scope>NUCLEOTIDE SEQUENCE</scope>
    <source>
        <strain evidence="2">ATCC 16933</strain>
    </source>
</reference>
<dbReference type="NCBIfam" id="TIGR00004">
    <property type="entry name" value="Rid family detoxifying hydrolase"/>
    <property type="match status" value="1"/>
</dbReference>
<dbReference type="Proteomes" id="UP000799766">
    <property type="component" value="Unassembled WGS sequence"/>
</dbReference>
<dbReference type="GO" id="GO:0005739">
    <property type="term" value="C:mitochondrion"/>
    <property type="evidence" value="ECO:0007669"/>
    <property type="project" value="TreeGrafter"/>
</dbReference>
<evidence type="ECO:0000313" key="2">
    <source>
        <dbReference type="EMBL" id="KAF2454725.1"/>
    </source>
</evidence>
<dbReference type="InterPro" id="IPR019897">
    <property type="entry name" value="RidA_CS"/>
</dbReference>
<dbReference type="SUPFAM" id="SSF55298">
    <property type="entry name" value="YjgF-like"/>
    <property type="match status" value="1"/>
</dbReference>
<dbReference type="CDD" id="cd00448">
    <property type="entry name" value="YjgF_YER057c_UK114_family"/>
    <property type="match status" value="1"/>
</dbReference>
<dbReference type="GO" id="GO:0019239">
    <property type="term" value="F:deaminase activity"/>
    <property type="evidence" value="ECO:0007669"/>
    <property type="project" value="TreeGrafter"/>
</dbReference>
<dbReference type="Pfam" id="PF01042">
    <property type="entry name" value="Ribonuc_L-PSP"/>
    <property type="match status" value="1"/>
</dbReference>
<sequence length="173" mass="18976">MLRRVIAAVPPRPLLRRPLVYNSSFSPFSFRTSPQQQQQQREMSDMKPVFTTKACPPVGPYSQAMIAGPTIFVSGQMPADVQGNLVEGSIAQKTEACCRNIAAILEEAGSDLTRVVKVNIFLDDMAHFTEMNGVYEKFFTGKPARSCIAAKQLPKGIPIEIECIALATEGSRL</sequence>
<dbReference type="InterPro" id="IPR006175">
    <property type="entry name" value="YjgF/YER057c/UK114"/>
</dbReference>
<dbReference type="InterPro" id="IPR035959">
    <property type="entry name" value="RutC-like_sf"/>
</dbReference>
<name>A0A6A6NSG5_9PEZI</name>
<dbReference type="FunFam" id="3.30.1330.40:FF:000001">
    <property type="entry name" value="L-PSP family endoribonuclease"/>
    <property type="match status" value="1"/>
</dbReference>
<protein>
    <submittedName>
        <fullName evidence="2">Endoribonuclease L-PSP/chorismate mutase-like protein</fullName>
    </submittedName>
</protein>
<dbReference type="InterPro" id="IPR006056">
    <property type="entry name" value="RidA"/>
</dbReference>
<dbReference type="PANTHER" id="PTHR11803">
    <property type="entry name" value="2-IMINOBUTANOATE/2-IMINOPROPANOATE DEAMINASE RIDA"/>
    <property type="match status" value="1"/>
</dbReference>
<keyword evidence="3" id="KW-1185">Reference proteome</keyword>
<dbReference type="Gene3D" id="3.30.1330.40">
    <property type="entry name" value="RutC-like"/>
    <property type="match status" value="1"/>
</dbReference>
<dbReference type="GO" id="GO:0005829">
    <property type="term" value="C:cytosol"/>
    <property type="evidence" value="ECO:0007669"/>
    <property type="project" value="TreeGrafter"/>
</dbReference>
<dbReference type="PANTHER" id="PTHR11803:SF58">
    <property type="entry name" value="PROTEIN HMF1-RELATED"/>
    <property type="match status" value="1"/>
</dbReference>
<dbReference type="PROSITE" id="PS01094">
    <property type="entry name" value="UPF0076"/>
    <property type="match status" value="1"/>
</dbReference>
<comment type="similarity">
    <text evidence="1">Belongs to the RutC family.</text>
</comment>
<dbReference type="EMBL" id="MU001690">
    <property type="protein sequence ID" value="KAF2454725.1"/>
    <property type="molecule type" value="Genomic_DNA"/>
</dbReference>
<dbReference type="OrthoDB" id="309640at2759"/>
<evidence type="ECO:0000256" key="1">
    <source>
        <dbReference type="ARBA" id="ARBA00010552"/>
    </source>
</evidence>
<gene>
    <name evidence="2" type="ORF">BDY21DRAFT_352568</name>
</gene>
<proteinExistence type="inferred from homology"/>
<evidence type="ECO:0000313" key="3">
    <source>
        <dbReference type="Proteomes" id="UP000799766"/>
    </source>
</evidence>
<organism evidence="2 3">
    <name type="scientific">Lineolata rhizophorae</name>
    <dbReference type="NCBI Taxonomy" id="578093"/>
    <lineage>
        <taxon>Eukaryota</taxon>
        <taxon>Fungi</taxon>
        <taxon>Dikarya</taxon>
        <taxon>Ascomycota</taxon>
        <taxon>Pezizomycotina</taxon>
        <taxon>Dothideomycetes</taxon>
        <taxon>Dothideomycetes incertae sedis</taxon>
        <taxon>Lineolatales</taxon>
        <taxon>Lineolataceae</taxon>
        <taxon>Lineolata</taxon>
    </lineage>
</organism>
<dbReference type="AlphaFoldDB" id="A0A6A6NSG5"/>